<dbReference type="SUPFAM" id="SSF52540">
    <property type="entry name" value="P-loop containing nucleoside triphosphate hydrolases"/>
    <property type="match status" value="1"/>
</dbReference>
<name>A0A9P8VS61_9HYPO</name>
<dbReference type="Gene3D" id="3.40.50.300">
    <property type="entry name" value="P-loop containing nucleotide triphosphate hydrolases"/>
    <property type="match status" value="1"/>
</dbReference>
<feature type="domain" description="AAA+ ATPase" evidence="2">
    <location>
        <begin position="905"/>
        <end position="1032"/>
    </location>
</feature>
<dbReference type="InterPro" id="IPR054289">
    <property type="entry name" value="DUF7025"/>
</dbReference>
<dbReference type="PANTHER" id="PTHR46411:SF2">
    <property type="entry name" value="AAA+ ATPASE DOMAIN-CONTAINING PROTEIN"/>
    <property type="match status" value="1"/>
</dbReference>
<feature type="compositionally biased region" description="Basic and acidic residues" evidence="1">
    <location>
        <begin position="1330"/>
        <end position="1339"/>
    </location>
</feature>
<evidence type="ECO:0000313" key="4">
    <source>
        <dbReference type="Proteomes" id="UP000777438"/>
    </source>
</evidence>
<dbReference type="GO" id="GO:0005524">
    <property type="term" value="F:ATP binding"/>
    <property type="evidence" value="ECO:0007669"/>
    <property type="project" value="InterPro"/>
</dbReference>
<dbReference type="InterPro" id="IPR003959">
    <property type="entry name" value="ATPase_AAA_core"/>
</dbReference>
<reference evidence="3 4" key="1">
    <citation type="journal article" date="2021" name="Nat. Commun.">
        <title>Genetic determinants of endophytism in the Arabidopsis root mycobiome.</title>
        <authorList>
            <person name="Mesny F."/>
            <person name="Miyauchi S."/>
            <person name="Thiergart T."/>
            <person name="Pickel B."/>
            <person name="Atanasova L."/>
            <person name="Karlsson M."/>
            <person name="Huettel B."/>
            <person name="Barry K.W."/>
            <person name="Haridas S."/>
            <person name="Chen C."/>
            <person name="Bauer D."/>
            <person name="Andreopoulos W."/>
            <person name="Pangilinan J."/>
            <person name="LaButti K."/>
            <person name="Riley R."/>
            <person name="Lipzen A."/>
            <person name="Clum A."/>
            <person name="Drula E."/>
            <person name="Henrissat B."/>
            <person name="Kohler A."/>
            <person name="Grigoriev I.V."/>
            <person name="Martin F.M."/>
            <person name="Hacquard S."/>
        </authorList>
    </citation>
    <scope>NUCLEOTIDE SEQUENCE [LARGE SCALE GENOMIC DNA]</scope>
    <source>
        <strain evidence="3 4">MPI-CAGE-CH-0241</strain>
    </source>
</reference>
<feature type="compositionally biased region" description="Basic and acidic residues" evidence="1">
    <location>
        <begin position="181"/>
        <end position="201"/>
    </location>
</feature>
<evidence type="ECO:0000313" key="3">
    <source>
        <dbReference type="EMBL" id="KAH6874048.1"/>
    </source>
</evidence>
<feature type="compositionally biased region" description="Acidic residues" evidence="1">
    <location>
        <begin position="93"/>
        <end position="104"/>
    </location>
</feature>
<feature type="compositionally biased region" description="Basic and acidic residues" evidence="1">
    <location>
        <begin position="1216"/>
        <end position="1225"/>
    </location>
</feature>
<organism evidence="3 4">
    <name type="scientific">Thelonectria olida</name>
    <dbReference type="NCBI Taxonomy" id="1576542"/>
    <lineage>
        <taxon>Eukaryota</taxon>
        <taxon>Fungi</taxon>
        <taxon>Dikarya</taxon>
        <taxon>Ascomycota</taxon>
        <taxon>Pezizomycotina</taxon>
        <taxon>Sordariomycetes</taxon>
        <taxon>Hypocreomycetidae</taxon>
        <taxon>Hypocreales</taxon>
        <taxon>Nectriaceae</taxon>
        <taxon>Thelonectria</taxon>
    </lineage>
</organism>
<sequence>MMAPTGSQAGNPASNVSTPQVEAIIDDKPHIIQDFTPHPGPSTEQDTLASPNLGADCPPKSTKPAQPSSDLMFEIRALREKLLHLEERAANELDLDPEDSGGEGDVERADPSEDEKKLRKQIRRARFSKKWVQKSEERAEKTKNDRIALEIMPPFMHQIGKDGQVLDGVRDFYYDANPDGVSHETNREHDEWVQDKFDRRSLGLRPPTSLRPNSSRKLGPPTQWDTSDSDEWTSDDSTRSRDFDYFRARLRGDFEWELDRLRAQKERYEKHKEKKKAQELALAEQEARKRRQGVDTSGVDGLVDQERPSGTHPLPSLNPIEWHTFKDARSRFAIDVLIGEPQISVDVFWRYGGGRAKARAGGQPAGTLGGNPKQSGEAAVQTSAPRDGQAPLPERIRIRSKQLMKTLEVIQGSEIGPSDDTEKDSIVMLRPFRMLTYYEGEIRKWQSRLEERLRKTELGSDKVATAVEPVDELSKLFLANAAHAETEQRDKTQEETPKVPDPEGYSISEVTLEHLPCLLEFMDQYISKKVAHLNSPRCDKIFFSDIWHLFKPGDFAISAHGRQAYQVVNVTSSRHIGTDRWSWFTMQSEDPKRRKEEIISIRCVYIHFNGNELGPVSETFSIKKFDGERAVTALEIYPLRFHVLKHMDAQTIKSKQTGAQLEEAVAKGVASLRRTLIDRGRRFIEVAGVKHMYYAGLTVDTHDEVESQVIVDFEEAFTVEKNNEWRPDLTRLVGATTTEGSLGNNEACKAACCLGEFVHDDFYVEHKRHQDFINKLMDEIENNMEKLPSAAIFPRSLENIKTGANALTEDELLIMSYCVFGFVLRDRSWAQLDLAYLTDISGSSEDVTAADGEEEDEEDKTAFGRLVLPEGHREMVLSLISQHFRNKISQKDREEQVDIVRGKGKGLIVLLHGAPGVGKTTTAEGVAERFKKPLFQITCGDLGSTAKDVEAALQMNFALANRWGCILLLDEADVFLAERRRDDFIRNGLVAVFLRVLEYYAGILFLTTNRIGDFDEAFASRIHMSLHYPPLDRVSTVKVFKLNLGMIRARYKEAGRRIKIDDDEILEIARDYWQQHEKARWNGRQIRNACQTALALAEFDAQPAGSKYDLKVRSDAKVHLSVKNLQTVSNAYLEFMEYLRAVHGTDAETHANEAGVRAIEAVFSAIKAGKSVRGMYSGQTSERRENSLHKFKLPGYQTQPSFGSTTQPEQRYTPQHRREGSHDSAQHSMEPRSASQHVADPRSGIPSYGQPTSVPGPSYTQHPGSGQAHRLGGPQHLPVPQHGSYSPSIPTTASQHHFSASGYTAGGESSAGVVPMYDQGGSSQQSGAYSERDPRLGSP</sequence>
<dbReference type="Proteomes" id="UP000777438">
    <property type="component" value="Unassembled WGS sequence"/>
</dbReference>
<dbReference type="Pfam" id="PF22942">
    <property type="entry name" value="DUF7025"/>
    <property type="match status" value="1"/>
</dbReference>
<dbReference type="InterPro" id="IPR003593">
    <property type="entry name" value="AAA+_ATPase"/>
</dbReference>
<feature type="region of interest" description="Disordered" evidence="1">
    <location>
        <begin position="1"/>
        <end position="69"/>
    </location>
</feature>
<feature type="compositionally biased region" description="Polar residues" evidence="1">
    <location>
        <begin position="1249"/>
        <end position="1264"/>
    </location>
</feature>
<feature type="compositionally biased region" description="Basic and acidic residues" evidence="1">
    <location>
        <begin position="484"/>
        <end position="501"/>
    </location>
</feature>
<feature type="region of interest" description="Disordered" evidence="1">
    <location>
        <begin position="356"/>
        <end position="390"/>
    </location>
</feature>
<feature type="compositionally biased region" description="Polar residues" evidence="1">
    <location>
        <begin position="1"/>
        <end position="20"/>
    </location>
</feature>
<feature type="compositionally biased region" description="Polar residues" evidence="1">
    <location>
        <begin position="1283"/>
        <end position="1302"/>
    </location>
</feature>
<dbReference type="CDD" id="cd19481">
    <property type="entry name" value="RecA-like_protease"/>
    <property type="match status" value="1"/>
</dbReference>
<proteinExistence type="predicted"/>
<dbReference type="EMBL" id="JAGPYM010000042">
    <property type="protein sequence ID" value="KAH6874048.1"/>
    <property type="molecule type" value="Genomic_DNA"/>
</dbReference>
<feature type="region of interest" description="Disordered" evidence="1">
    <location>
        <begin position="268"/>
        <end position="318"/>
    </location>
</feature>
<gene>
    <name evidence="3" type="ORF">B0T10DRAFT_588244</name>
</gene>
<feature type="region of interest" description="Disordered" evidence="1">
    <location>
        <begin position="181"/>
        <end position="238"/>
    </location>
</feature>
<dbReference type="GO" id="GO:0016887">
    <property type="term" value="F:ATP hydrolysis activity"/>
    <property type="evidence" value="ECO:0007669"/>
    <property type="project" value="InterPro"/>
</dbReference>
<comment type="caution">
    <text evidence="3">The sequence shown here is derived from an EMBL/GenBank/DDBJ whole genome shotgun (WGS) entry which is preliminary data.</text>
</comment>
<dbReference type="Pfam" id="PF00004">
    <property type="entry name" value="AAA"/>
    <property type="match status" value="1"/>
</dbReference>
<keyword evidence="4" id="KW-1185">Reference proteome</keyword>
<dbReference type="InterPro" id="IPR027417">
    <property type="entry name" value="P-loop_NTPase"/>
</dbReference>
<feature type="compositionally biased region" description="Polar residues" evidence="1">
    <location>
        <begin position="1196"/>
        <end position="1213"/>
    </location>
</feature>
<feature type="region of interest" description="Disordered" evidence="1">
    <location>
        <begin position="89"/>
        <end position="121"/>
    </location>
</feature>
<dbReference type="OrthoDB" id="10042665at2759"/>
<feature type="region of interest" description="Disordered" evidence="1">
    <location>
        <begin position="484"/>
        <end position="504"/>
    </location>
</feature>
<accession>A0A9P8VS61</accession>
<dbReference type="InterPro" id="IPR056599">
    <property type="entry name" value="AAA_lid_fung"/>
</dbReference>
<dbReference type="SMART" id="SM00382">
    <property type="entry name" value="AAA"/>
    <property type="match status" value="1"/>
</dbReference>
<feature type="compositionally biased region" description="Basic and acidic residues" evidence="1">
    <location>
        <begin position="105"/>
        <end position="117"/>
    </location>
</feature>
<dbReference type="Pfam" id="PF23232">
    <property type="entry name" value="AAA_lid_13"/>
    <property type="match status" value="1"/>
</dbReference>
<evidence type="ECO:0000256" key="1">
    <source>
        <dbReference type="SAM" id="MobiDB-lite"/>
    </source>
</evidence>
<dbReference type="PANTHER" id="PTHR46411">
    <property type="entry name" value="FAMILY ATPASE, PUTATIVE-RELATED"/>
    <property type="match status" value="1"/>
</dbReference>
<evidence type="ECO:0000259" key="2">
    <source>
        <dbReference type="SMART" id="SM00382"/>
    </source>
</evidence>
<protein>
    <recommendedName>
        <fullName evidence="2">AAA+ ATPase domain-containing protein</fullName>
    </recommendedName>
</protein>
<feature type="region of interest" description="Disordered" evidence="1">
    <location>
        <begin position="1192"/>
        <end position="1339"/>
    </location>
</feature>